<organism evidence="2 3">
    <name type="scientific">Dreissena polymorpha</name>
    <name type="common">Zebra mussel</name>
    <name type="synonym">Mytilus polymorpha</name>
    <dbReference type="NCBI Taxonomy" id="45954"/>
    <lineage>
        <taxon>Eukaryota</taxon>
        <taxon>Metazoa</taxon>
        <taxon>Spiralia</taxon>
        <taxon>Lophotrochozoa</taxon>
        <taxon>Mollusca</taxon>
        <taxon>Bivalvia</taxon>
        <taxon>Autobranchia</taxon>
        <taxon>Heteroconchia</taxon>
        <taxon>Euheterodonta</taxon>
        <taxon>Imparidentia</taxon>
        <taxon>Neoheterodontei</taxon>
        <taxon>Myida</taxon>
        <taxon>Dreissenoidea</taxon>
        <taxon>Dreissenidae</taxon>
        <taxon>Dreissena</taxon>
    </lineage>
</organism>
<name>A0A9D4BZY8_DREPO</name>
<proteinExistence type="predicted"/>
<feature type="compositionally biased region" description="Basic and acidic residues" evidence="1">
    <location>
        <begin position="39"/>
        <end position="53"/>
    </location>
</feature>
<reference evidence="2" key="1">
    <citation type="journal article" date="2019" name="bioRxiv">
        <title>The Genome of the Zebra Mussel, Dreissena polymorpha: A Resource for Invasive Species Research.</title>
        <authorList>
            <person name="McCartney M.A."/>
            <person name="Auch B."/>
            <person name="Kono T."/>
            <person name="Mallez S."/>
            <person name="Zhang Y."/>
            <person name="Obille A."/>
            <person name="Becker A."/>
            <person name="Abrahante J.E."/>
            <person name="Garbe J."/>
            <person name="Badalamenti J.P."/>
            <person name="Herman A."/>
            <person name="Mangelson H."/>
            <person name="Liachko I."/>
            <person name="Sullivan S."/>
            <person name="Sone E.D."/>
            <person name="Koren S."/>
            <person name="Silverstein K.A.T."/>
            <person name="Beckman K.B."/>
            <person name="Gohl D.M."/>
        </authorList>
    </citation>
    <scope>NUCLEOTIDE SEQUENCE</scope>
    <source>
        <strain evidence="2">Duluth1</strain>
        <tissue evidence="2">Whole animal</tissue>
    </source>
</reference>
<evidence type="ECO:0000313" key="2">
    <source>
        <dbReference type="EMBL" id="KAH3714675.1"/>
    </source>
</evidence>
<reference evidence="2" key="2">
    <citation type="submission" date="2020-11" db="EMBL/GenBank/DDBJ databases">
        <authorList>
            <person name="McCartney M.A."/>
            <person name="Auch B."/>
            <person name="Kono T."/>
            <person name="Mallez S."/>
            <person name="Becker A."/>
            <person name="Gohl D.M."/>
            <person name="Silverstein K.A.T."/>
            <person name="Koren S."/>
            <person name="Bechman K.B."/>
            <person name="Herman A."/>
            <person name="Abrahante J.E."/>
            <person name="Garbe J."/>
        </authorList>
    </citation>
    <scope>NUCLEOTIDE SEQUENCE</scope>
    <source>
        <strain evidence="2">Duluth1</strain>
        <tissue evidence="2">Whole animal</tissue>
    </source>
</reference>
<evidence type="ECO:0000313" key="3">
    <source>
        <dbReference type="Proteomes" id="UP000828390"/>
    </source>
</evidence>
<comment type="caution">
    <text evidence="2">The sequence shown here is derived from an EMBL/GenBank/DDBJ whole genome shotgun (WGS) entry which is preliminary data.</text>
</comment>
<accession>A0A9D4BZY8</accession>
<dbReference type="AlphaFoldDB" id="A0A9D4BZY8"/>
<sequence length="79" mass="9305">MSEEVEECSRHQLLYNKIGTTRFSPTRPERPAPPRHARLAPERHDRLLYDRTKTTRSSTTRPAPHYLPLFVFQPVGRHL</sequence>
<evidence type="ECO:0000256" key="1">
    <source>
        <dbReference type="SAM" id="MobiDB-lite"/>
    </source>
</evidence>
<protein>
    <submittedName>
        <fullName evidence="2">Uncharacterized protein</fullName>
    </submittedName>
</protein>
<feature type="region of interest" description="Disordered" evidence="1">
    <location>
        <begin position="18"/>
        <end position="63"/>
    </location>
</feature>
<gene>
    <name evidence="2" type="ORF">DPMN_057365</name>
</gene>
<dbReference type="Proteomes" id="UP000828390">
    <property type="component" value="Unassembled WGS sequence"/>
</dbReference>
<keyword evidence="3" id="KW-1185">Reference proteome</keyword>
<dbReference type="EMBL" id="JAIWYP010000013">
    <property type="protein sequence ID" value="KAH3714675.1"/>
    <property type="molecule type" value="Genomic_DNA"/>
</dbReference>